<evidence type="ECO:0000313" key="3">
    <source>
        <dbReference type="EMBL" id="TET45308.1"/>
    </source>
</evidence>
<feature type="signal peptide" evidence="1">
    <location>
        <begin position="1"/>
        <end position="21"/>
    </location>
</feature>
<keyword evidence="1" id="KW-0732">Signal</keyword>
<dbReference type="InterPro" id="IPR025965">
    <property type="entry name" value="FlgD/Vpr_Ig-like"/>
</dbReference>
<evidence type="ECO:0000256" key="1">
    <source>
        <dbReference type="SAM" id="SignalP"/>
    </source>
</evidence>
<organism evidence="3 4">
    <name type="scientific">candidate division TA06 bacterium</name>
    <dbReference type="NCBI Taxonomy" id="2250710"/>
    <lineage>
        <taxon>Bacteria</taxon>
        <taxon>Bacteria division TA06</taxon>
    </lineage>
</organism>
<sequence length="889" mass="97067">MKRFGLLVFAVVVSTFFSMPAAGQWAVEIVDTTGDVGQYSSFAVDGSGYLHISYYGLDNTELKYAYKDAGGWNIETADAAGDVGQYTSIAVDDSNYPHISYYDNTITLWDLKYAYKDGAGWHRERVDEPGSAGPFTSLVLDDSGYAHISYSATVGMGDLDLKYAYQDAGGWHIDTVEAAGSVGQHTSLELDGSGYPHITYLDVTNSNLKYAYKDAGGWNIETGDNNGNVGSYTSLTLDGSDYPHVSYYDETNSGLKYGYKDAGGWHMETVEDAGAVGEFTSIALDGGGYPHISYYDRTNGDPKYAYKDAGGWNIEVVEDAIDAGLYTSMTIGQMSYYDNWTHDLKYAYSLFPDVGVVSFDSPPDTVCPDSIYPVCVNVKNFGNVVDTFDIVMNIDLYAETLQVFDLAPGAESLVCFSDWTVPSVPDTSYRITVCTELTGDMNDTNDCIMMRVFAWGECVPIHDGGVVSIDSPLDTVCFEATYEPCATVQNYGNRTETFSAILTLDSYAETLQVIDLLPNTSTQVCFIDWTVPTTPDTTYVMTVCTEVSGDTNATNDCAEESLFAHLCAVLDAGTDSLLSPPDTVCAKDTVSVCAVVQNYGNMNTSFPVVLFIDLFSETLRVNDLLPGEDTTVCFSDWIVPSSPDTFYVVVVQVELPGDVDPTNDRVRRDVYAEDCDVFDAGVVSLISPGDTVCTDTTYPVCAIVENSGNVTSSFDAILFIDSSSETLRVDNLLPDSTRVVCFSDWTVPSSPDTTYGFSIEVVLPGDQDPSNDTLSADIYAEDCGVGIEERVAATLSPTFFMLDQNHPNPVVDRTEIVYHIPRDGRVKLLVYDITGRVVKRLVNKQKDSGVHAVTWDTRDDNGNVLPSGIYFYKLTVAGFNVARKMAIIR</sequence>
<accession>A0A523URZ1</accession>
<dbReference type="Proteomes" id="UP000315525">
    <property type="component" value="Unassembled WGS sequence"/>
</dbReference>
<gene>
    <name evidence="3" type="ORF">E3J62_07770</name>
</gene>
<feature type="chain" id="PRO_5021900774" evidence="1">
    <location>
        <begin position="22"/>
        <end position="889"/>
    </location>
</feature>
<evidence type="ECO:0000259" key="2">
    <source>
        <dbReference type="Pfam" id="PF13860"/>
    </source>
</evidence>
<dbReference type="InterPro" id="IPR026444">
    <property type="entry name" value="Secre_tail"/>
</dbReference>
<dbReference type="AlphaFoldDB" id="A0A523URZ1"/>
<protein>
    <submittedName>
        <fullName evidence="3">T9SS type A sorting domain-containing protein</fullName>
    </submittedName>
</protein>
<proteinExistence type="predicted"/>
<dbReference type="Gene3D" id="2.120.10.70">
    <property type="entry name" value="Fucose-specific lectin"/>
    <property type="match status" value="1"/>
</dbReference>
<dbReference type="NCBIfam" id="TIGR04183">
    <property type="entry name" value="Por_Secre_tail"/>
    <property type="match status" value="1"/>
</dbReference>
<dbReference type="Pfam" id="PF13860">
    <property type="entry name" value="FlgD_ig"/>
    <property type="match status" value="1"/>
</dbReference>
<dbReference type="Gene3D" id="2.60.40.10">
    <property type="entry name" value="Immunoglobulins"/>
    <property type="match status" value="1"/>
</dbReference>
<evidence type="ECO:0000313" key="4">
    <source>
        <dbReference type="Proteomes" id="UP000315525"/>
    </source>
</evidence>
<dbReference type="InterPro" id="IPR013783">
    <property type="entry name" value="Ig-like_fold"/>
</dbReference>
<name>A0A523URZ1_UNCT6</name>
<feature type="domain" description="FlgD/Vpr Ig-like" evidence="2">
    <location>
        <begin position="825"/>
        <end position="875"/>
    </location>
</feature>
<reference evidence="3 4" key="1">
    <citation type="submission" date="2019-03" db="EMBL/GenBank/DDBJ databases">
        <title>Metabolic potential of uncultured bacteria and archaea associated with petroleum seepage in deep-sea sediments.</title>
        <authorList>
            <person name="Dong X."/>
            <person name="Hubert C."/>
        </authorList>
    </citation>
    <scope>NUCLEOTIDE SEQUENCE [LARGE SCALE GENOMIC DNA]</scope>
    <source>
        <strain evidence="3">E44_bin18</strain>
    </source>
</reference>
<comment type="caution">
    <text evidence="3">The sequence shown here is derived from an EMBL/GenBank/DDBJ whole genome shotgun (WGS) entry which is preliminary data.</text>
</comment>
<dbReference type="EMBL" id="SOJN01000087">
    <property type="protein sequence ID" value="TET45308.1"/>
    <property type="molecule type" value="Genomic_DNA"/>
</dbReference>
<dbReference type="Gene3D" id="2.60.40.4070">
    <property type="match status" value="1"/>
</dbReference>
<dbReference type="SUPFAM" id="SSF89372">
    <property type="entry name" value="Fucose-specific lectin"/>
    <property type="match status" value="1"/>
</dbReference>